<dbReference type="OMA" id="ICTHIGS"/>
<comment type="similarity">
    <text evidence="3">Belongs to the metallo-dependent hydrolases superfamily. Adenosine and AMP deaminases family. ADGF subfamily.</text>
</comment>
<keyword evidence="6" id="KW-0964">Secreted</keyword>
<reference evidence="11" key="1">
    <citation type="journal article" date="2013" name="Genome Biol.">
        <title>Draft genome of the mountain pine beetle, Dendroctonus ponderosae Hopkins, a major forest pest.</title>
        <authorList>
            <person name="Keeling C.I."/>
            <person name="Yuen M.M."/>
            <person name="Liao N.Y."/>
            <person name="Docking T.R."/>
            <person name="Chan S.K."/>
            <person name="Taylor G.A."/>
            <person name="Palmquist D.L."/>
            <person name="Jackman S.D."/>
            <person name="Nguyen A."/>
            <person name="Li M."/>
            <person name="Henderson H."/>
            <person name="Janes J.K."/>
            <person name="Zhao Y."/>
            <person name="Pandoh P."/>
            <person name="Moore R."/>
            <person name="Sperling F.A."/>
            <person name="Huber D.P."/>
            <person name="Birol I."/>
            <person name="Jones S.J."/>
            <person name="Bohlmann J."/>
        </authorList>
    </citation>
    <scope>NUCLEOTIDE SEQUENCE</scope>
</reference>
<dbReference type="Pfam" id="PF00962">
    <property type="entry name" value="A_deaminase"/>
    <property type="match status" value="1"/>
</dbReference>
<keyword evidence="8" id="KW-0732">Signal</keyword>
<protein>
    <recommendedName>
        <fullName evidence="5">Adenosine deaminase</fullName>
        <ecNumber evidence="4">3.5.4.4</ecNumber>
    </recommendedName>
</protein>
<evidence type="ECO:0000256" key="9">
    <source>
        <dbReference type="ARBA" id="ARBA00022801"/>
    </source>
</evidence>
<evidence type="ECO:0000313" key="11">
    <source>
        <dbReference type="EMBL" id="ENN72241.1"/>
    </source>
</evidence>
<dbReference type="InterPro" id="IPR013659">
    <property type="entry name" value="A_deaminase_N"/>
</dbReference>
<dbReference type="InterPro" id="IPR006330">
    <property type="entry name" value="Ado/ade_deaminase"/>
</dbReference>
<dbReference type="FunFam" id="3.20.20.140:FF:000017">
    <property type="entry name" value="Adenosine deaminase 2"/>
    <property type="match status" value="1"/>
</dbReference>
<comment type="catalytic activity">
    <reaction evidence="10">
        <text>adenosine + H2O + H(+) = inosine + NH4(+)</text>
        <dbReference type="Rhea" id="RHEA:24408"/>
        <dbReference type="ChEBI" id="CHEBI:15377"/>
        <dbReference type="ChEBI" id="CHEBI:15378"/>
        <dbReference type="ChEBI" id="CHEBI:16335"/>
        <dbReference type="ChEBI" id="CHEBI:17596"/>
        <dbReference type="ChEBI" id="CHEBI:28938"/>
        <dbReference type="EC" id="3.5.4.4"/>
    </reaction>
</comment>
<evidence type="ECO:0000256" key="5">
    <source>
        <dbReference type="ARBA" id="ARBA00018099"/>
    </source>
</evidence>
<dbReference type="EC" id="3.5.4.4" evidence="4"/>
<keyword evidence="7" id="KW-0479">Metal-binding</keyword>
<dbReference type="EMBL" id="KB741231">
    <property type="protein sequence ID" value="ENN72241.1"/>
    <property type="molecule type" value="Genomic_DNA"/>
</dbReference>
<dbReference type="Pfam" id="PF08451">
    <property type="entry name" value="A_deaminase_N"/>
    <property type="match status" value="1"/>
</dbReference>
<dbReference type="AlphaFoldDB" id="N6TV17"/>
<dbReference type="InterPro" id="IPR032466">
    <property type="entry name" value="Metal_Hydrolase"/>
</dbReference>
<dbReference type="GO" id="GO:0005615">
    <property type="term" value="C:extracellular space"/>
    <property type="evidence" value="ECO:0007669"/>
    <property type="project" value="InterPro"/>
</dbReference>
<dbReference type="OrthoDB" id="7202371at2759"/>
<dbReference type="SUPFAM" id="SSF51556">
    <property type="entry name" value="Metallo-dependent hydrolases"/>
    <property type="match status" value="1"/>
</dbReference>
<dbReference type="Gene3D" id="3.20.20.140">
    <property type="entry name" value="Metal-dependent hydrolases"/>
    <property type="match status" value="1"/>
</dbReference>
<evidence type="ECO:0000256" key="3">
    <source>
        <dbReference type="ARBA" id="ARBA00006083"/>
    </source>
</evidence>
<dbReference type="InterPro" id="IPR001365">
    <property type="entry name" value="A_deaminase_dom"/>
</dbReference>
<evidence type="ECO:0000256" key="8">
    <source>
        <dbReference type="ARBA" id="ARBA00022729"/>
    </source>
</evidence>
<name>N6TV17_DENPD</name>
<accession>N6TV17</accession>
<dbReference type="PANTHER" id="PTHR11409">
    <property type="entry name" value="ADENOSINE DEAMINASE"/>
    <property type="match status" value="1"/>
</dbReference>
<evidence type="ECO:0000256" key="7">
    <source>
        <dbReference type="ARBA" id="ARBA00022723"/>
    </source>
</evidence>
<evidence type="ECO:0000256" key="1">
    <source>
        <dbReference type="ARBA" id="ARBA00001947"/>
    </source>
</evidence>
<keyword evidence="9" id="KW-0378">Hydrolase</keyword>
<evidence type="ECO:0000256" key="4">
    <source>
        <dbReference type="ARBA" id="ARBA00012784"/>
    </source>
</evidence>
<dbReference type="HOGENOM" id="CLU_022829_3_0_1"/>
<dbReference type="GO" id="GO:0046872">
    <property type="term" value="F:metal ion binding"/>
    <property type="evidence" value="ECO:0007669"/>
    <property type="project" value="UniProtKB-KW"/>
</dbReference>
<dbReference type="PANTHER" id="PTHR11409:SF39">
    <property type="entry name" value="ADENOSINE DEAMINASE 2"/>
    <property type="match status" value="1"/>
</dbReference>
<dbReference type="GO" id="GO:0004000">
    <property type="term" value="F:adenosine deaminase activity"/>
    <property type="evidence" value="ECO:0007669"/>
    <property type="project" value="InterPro"/>
</dbReference>
<feature type="non-terminal residue" evidence="11">
    <location>
        <position position="1"/>
    </location>
</feature>
<organism evidence="11">
    <name type="scientific">Dendroctonus ponderosae</name>
    <name type="common">Mountain pine beetle</name>
    <dbReference type="NCBI Taxonomy" id="77166"/>
    <lineage>
        <taxon>Eukaryota</taxon>
        <taxon>Metazoa</taxon>
        <taxon>Ecdysozoa</taxon>
        <taxon>Arthropoda</taxon>
        <taxon>Hexapoda</taxon>
        <taxon>Insecta</taxon>
        <taxon>Pterygota</taxon>
        <taxon>Neoptera</taxon>
        <taxon>Endopterygota</taxon>
        <taxon>Coleoptera</taxon>
        <taxon>Polyphaga</taxon>
        <taxon>Cucujiformia</taxon>
        <taxon>Curculionidae</taxon>
        <taxon>Scolytinae</taxon>
        <taxon>Dendroctonus</taxon>
    </lineage>
</organism>
<dbReference type="GO" id="GO:0046103">
    <property type="term" value="P:inosine biosynthetic process"/>
    <property type="evidence" value="ECO:0007669"/>
    <property type="project" value="TreeGrafter"/>
</dbReference>
<dbReference type="InterPro" id="IPR006331">
    <property type="entry name" value="ADGF"/>
</dbReference>
<evidence type="ECO:0000256" key="6">
    <source>
        <dbReference type="ARBA" id="ARBA00022525"/>
    </source>
</evidence>
<sequence length="503" mass="57898">MSQSEDKYLHLRKIILKHERQEFMGADLNWTAREAEVDQYLLKLKRSELLDPAAFSAGESFLTAKEKIDKSKVSAINLQNSLLLREGFSICKVFEFIRQIPKGASLHTHLLAAVSADYIIKNFTYEDNVYGCFNEQKIFKLRVLQDASQDRNCSWKSLKAYRREFEENQRNFDDFLNTQLVLDVRSLNQSKEEVWATFKNTFSTLYDLVSYKGFFGRFVFRLLEELYADNVIYTELRGTFMPIYELNGTTYDAGVFLDTFIQTVEAFKQLHPDFLGVKYIHNFFRGMSNEAFQAGLDHTYGVSCMHKYGCFVHSGLDFVGLEENGKCLVEFHEELLGVINHLKFFLHAGETDEFGGTDLNLVDAILLNSTRIGHGFALPKHPKLMKMVKSQNIAIELCPISNQVLKLLQNLRNHPATALLSKNYPVVVGNDDPSTWNASGLSYDWYYVLMAMTPEDQGLRVLKKLALNSIEYSAMGEKEKTRAFNVWNEQWSRFINNFANSVK</sequence>
<evidence type="ECO:0000256" key="10">
    <source>
        <dbReference type="ARBA" id="ARBA00047764"/>
    </source>
</evidence>
<dbReference type="GO" id="GO:0006154">
    <property type="term" value="P:adenosine catabolic process"/>
    <property type="evidence" value="ECO:0007669"/>
    <property type="project" value="InterPro"/>
</dbReference>
<dbReference type="NCBIfam" id="TIGR01431">
    <property type="entry name" value="adm_rel"/>
    <property type="match status" value="1"/>
</dbReference>
<comment type="subcellular location">
    <subcellularLocation>
        <location evidence="2">Secreted</location>
    </subcellularLocation>
</comment>
<gene>
    <name evidence="11" type="ORF">YQE_11104</name>
</gene>
<evidence type="ECO:0000256" key="2">
    <source>
        <dbReference type="ARBA" id="ARBA00004613"/>
    </source>
</evidence>
<proteinExistence type="inferred from homology"/>
<comment type="cofactor">
    <cofactor evidence="1">
        <name>Zn(2+)</name>
        <dbReference type="ChEBI" id="CHEBI:29105"/>
    </cofactor>
</comment>